<evidence type="ECO:0000256" key="1">
    <source>
        <dbReference type="SAM" id="MobiDB-lite"/>
    </source>
</evidence>
<protein>
    <submittedName>
        <fullName evidence="2">Uncharacterized protein</fullName>
    </submittedName>
</protein>
<evidence type="ECO:0000313" key="2">
    <source>
        <dbReference type="EMBL" id="GIY92641.1"/>
    </source>
</evidence>
<name>A0AAV4XFA7_CAEEX</name>
<feature type="region of interest" description="Disordered" evidence="1">
    <location>
        <begin position="92"/>
        <end position="114"/>
    </location>
</feature>
<proteinExistence type="predicted"/>
<accession>A0AAV4XFA7</accession>
<dbReference type="Proteomes" id="UP001054945">
    <property type="component" value="Unassembled WGS sequence"/>
</dbReference>
<sequence>MQGCDYLTSGPEQCPLTSLPKEALDRAHLIAFYKSPLLQKQKTKNKEKGYGHSMMNLVYLLMRLSSESRKSEEGPFAPSACCPRFLTIARPLSLGSSSPSHDRTAASACRARNL</sequence>
<comment type="caution">
    <text evidence="2">The sequence shown here is derived from an EMBL/GenBank/DDBJ whole genome shotgun (WGS) entry which is preliminary data.</text>
</comment>
<dbReference type="AlphaFoldDB" id="A0AAV4XFA7"/>
<keyword evidence="3" id="KW-1185">Reference proteome</keyword>
<evidence type="ECO:0000313" key="3">
    <source>
        <dbReference type="Proteomes" id="UP001054945"/>
    </source>
</evidence>
<organism evidence="2 3">
    <name type="scientific">Caerostris extrusa</name>
    <name type="common">Bark spider</name>
    <name type="synonym">Caerostris bankana</name>
    <dbReference type="NCBI Taxonomy" id="172846"/>
    <lineage>
        <taxon>Eukaryota</taxon>
        <taxon>Metazoa</taxon>
        <taxon>Ecdysozoa</taxon>
        <taxon>Arthropoda</taxon>
        <taxon>Chelicerata</taxon>
        <taxon>Arachnida</taxon>
        <taxon>Araneae</taxon>
        <taxon>Araneomorphae</taxon>
        <taxon>Entelegynae</taxon>
        <taxon>Araneoidea</taxon>
        <taxon>Araneidae</taxon>
        <taxon>Caerostris</taxon>
    </lineage>
</organism>
<dbReference type="EMBL" id="BPLR01000174">
    <property type="protein sequence ID" value="GIY92641.1"/>
    <property type="molecule type" value="Genomic_DNA"/>
</dbReference>
<gene>
    <name evidence="2" type="ORF">CEXT_194681</name>
</gene>
<reference evidence="2 3" key="1">
    <citation type="submission" date="2021-06" db="EMBL/GenBank/DDBJ databases">
        <title>Caerostris extrusa draft genome.</title>
        <authorList>
            <person name="Kono N."/>
            <person name="Arakawa K."/>
        </authorList>
    </citation>
    <scope>NUCLEOTIDE SEQUENCE [LARGE SCALE GENOMIC DNA]</scope>
</reference>